<evidence type="ECO:0000313" key="10">
    <source>
        <dbReference type="Proteomes" id="UP000790347"/>
    </source>
</evidence>
<evidence type="ECO:0000256" key="3">
    <source>
        <dbReference type="ARBA" id="ARBA00022723"/>
    </source>
</evidence>
<keyword evidence="4" id="KW-0677">Repeat</keyword>
<accession>A0A922HZ70</accession>
<dbReference type="Proteomes" id="UP000828236">
    <property type="component" value="Unassembled WGS sequence"/>
</dbReference>
<evidence type="ECO:0000256" key="2">
    <source>
        <dbReference type="ARBA" id="ARBA00022707"/>
    </source>
</evidence>
<dbReference type="PROSITE" id="PS50222">
    <property type="entry name" value="EF_HAND_2"/>
    <property type="match status" value="3"/>
</dbReference>
<keyword evidence="6" id="KW-0449">Lipoprotein</keyword>
<evidence type="ECO:0000256" key="5">
    <source>
        <dbReference type="ARBA" id="ARBA00022837"/>
    </source>
</evidence>
<dbReference type="EMBL" id="ASGP02000003">
    <property type="protein sequence ID" value="KAH9516828.1"/>
    <property type="molecule type" value="Genomic_DNA"/>
</dbReference>
<reference evidence="8" key="3">
    <citation type="journal article" date="2021" name="World Allergy Organ. J.">
        <title>Chromosome-level assembly of Dermatophagoides farinae genome and transcriptome reveals two novel allergens Der f 37 and Der f 39.</title>
        <authorList>
            <person name="Chen J."/>
            <person name="Cai Z."/>
            <person name="Fan D."/>
            <person name="Hu J."/>
            <person name="Hou Y."/>
            <person name="He Y."/>
            <person name="Zhang Z."/>
            <person name="Zhao Z."/>
            <person name="Gao P."/>
            <person name="Hu W."/>
            <person name="Sun J."/>
            <person name="Li J."/>
            <person name="Ji K."/>
        </authorList>
    </citation>
    <scope>NUCLEOTIDE SEQUENCE</scope>
    <source>
        <strain evidence="8">JKM2019</strain>
    </source>
</reference>
<evidence type="ECO:0000259" key="7">
    <source>
        <dbReference type="PROSITE" id="PS50222"/>
    </source>
</evidence>
<evidence type="ECO:0000256" key="6">
    <source>
        <dbReference type="ARBA" id="ARBA00023288"/>
    </source>
</evidence>
<reference evidence="9" key="4">
    <citation type="journal article" date="2022" name="Res Sq">
        <title>Comparative Genomics Reveals Insights into the Divergent Evolution of Astigmatic Mites and Household Pest Adaptations.</title>
        <authorList>
            <person name="Xiong Q."/>
            <person name="Wan A.T.-Y."/>
            <person name="Liu X.-Y."/>
            <person name="Fung C.S.-H."/>
            <person name="Xiao X."/>
            <person name="Malainual N."/>
            <person name="Hou J."/>
            <person name="Wang L."/>
            <person name="Wang M."/>
            <person name="Yang K."/>
            <person name="Cui Y."/>
            <person name="Leung E."/>
            <person name="Nong W."/>
            <person name="Shin S.-K."/>
            <person name="Au S."/>
            <person name="Jeong K.Y."/>
            <person name="Chew F.T."/>
            <person name="Hui J."/>
            <person name="Leung T.F."/>
            <person name="Tungtrongchitr A."/>
            <person name="Zhong N."/>
            <person name="Liu Z."/>
            <person name="Tsui S."/>
        </authorList>
    </citation>
    <scope>NUCLEOTIDE SEQUENCE</scope>
    <source>
        <strain evidence="9">Derf</strain>
        <tissue evidence="9">Whole organism</tissue>
    </source>
</reference>
<keyword evidence="10" id="KW-1185">Reference proteome</keyword>
<keyword evidence="2" id="KW-0519">Myristate</keyword>
<feature type="domain" description="EF-hand" evidence="7">
    <location>
        <begin position="61"/>
        <end position="96"/>
    </location>
</feature>
<dbReference type="InterPro" id="IPR002048">
    <property type="entry name" value="EF_hand_dom"/>
</dbReference>
<organism evidence="9 10">
    <name type="scientific">Dermatophagoides farinae</name>
    <name type="common">American house dust mite</name>
    <dbReference type="NCBI Taxonomy" id="6954"/>
    <lineage>
        <taxon>Eukaryota</taxon>
        <taxon>Metazoa</taxon>
        <taxon>Ecdysozoa</taxon>
        <taxon>Arthropoda</taxon>
        <taxon>Chelicerata</taxon>
        <taxon>Arachnida</taxon>
        <taxon>Acari</taxon>
        <taxon>Acariformes</taxon>
        <taxon>Sarcoptiformes</taxon>
        <taxon>Astigmata</taxon>
        <taxon>Psoroptidia</taxon>
        <taxon>Analgoidea</taxon>
        <taxon>Pyroglyphidae</taxon>
        <taxon>Dermatophagoidinae</taxon>
        <taxon>Dermatophagoides</taxon>
    </lineage>
</organism>
<gene>
    <name evidence="9" type="ORF">DERF_007546</name>
    <name evidence="8" type="ORF">HUG17_1915</name>
</gene>
<reference evidence="8" key="2">
    <citation type="submission" date="2020-06" db="EMBL/GenBank/DDBJ databases">
        <authorList>
            <person name="Ji K."/>
            <person name="Li J."/>
        </authorList>
    </citation>
    <scope>NUCLEOTIDE SEQUENCE</scope>
    <source>
        <strain evidence="8">JKM2019</strain>
        <tissue evidence="8">Whole body</tissue>
    </source>
</reference>
<feature type="domain" description="EF-hand" evidence="7">
    <location>
        <begin position="97"/>
        <end position="132"/>
    </location>
</feature>
<evidence type="ECO:0000256" key="1">
    <source>
        <dbReference type="ARBA" id="ARBA00006049"/>
    </source>
</evidence>
<dbReference type="EMBL" id="SDOV01000001">
    <property type="protein sequence ID" value="KAH7646377.1"/>
    <property type="molecule type" value="Genomic_DNA"/>
</dbReference>
<dbReference type="GO" id="GO:0005509">
    <property type="term" value="F:calcium ion binding"/>
    <property type="evidence" value="ECO:0007669"/>
    <property type="project" value="InterPro"/>
</dbReference>
<dbReference type="AlphaFoldDB" id="A0A922HZ70"/>
<dbReference type="Pfam" id="PF13499">
    <property type="entry name" value="EF-hand_7"/>
    <property type="match status" value="1"/>
</dbReference>
<dbReference type="Gene3D" id="1.10.238.10">
    <property type="entry name" value="EF-hand"/>
    <property type="match status" value="1"/>
</dbReference>
<protein>
    <submittedName>
        <fullName evidence="8">Neurocalcin-like protein</fullName>
    </submittedName>
</protein>
<sequence length="187" mass="22307">MGRNQSKNIKPELLEELLHVTGFSEQEIYEWYRDFIKEYPMNHLTMREFKKLYANFFPFGDPNRFAEHVFRTFDLNNDGTIDFREFMCAISVTSRGRVEQKLRMAFNIYDVDGDGYITQMEMLEIFKAMYKMLGNSIRLEDDVATPEKRVEKVFRQMDRNHDGKLTLEEFIEGVKDDPSILRLLNVF</sequence>
<dbReference type="PANTHER" id="PTHR23055:SF178">
    <property type="entry name" value="NEUROCALCIN HOMOLOG"/>
    <property type="match status" value="1"/>
</dbReference>
<dbReference type="InterPro" id="IPR011992">
    <property type="entry name" value="EF-hand-dom_pair"/>
</dbReference>
<dbReference type="PRINTS" id="PR00450">
    <property type="entry name" value="RECOVERIN"/>
</dbReference>
<name>A0A922HZ70_DERFA</name>
<feature type="domain" description="EF-hand" evidence="7">
    <location>
        <begin position="145"/>
        <end position="180"/>
    </location>
</feature>
<dbReference type="Proteomes" id="UP000790347">
    <property type="component" value="Unassembled WGS sequence"/>
</dbReference>
<dbReference type="SMART" id="SM00054">
    <property type="entry name" value="EFh"/>
    <property type="match status" value="3"/>
</dbReference>
<dbReference type="SUPFAM" id="SSF47473">
    <property type="entry name" value="EF-hand"/>
    <property type="match status" value="1"/>
</dbReference>
<dbReference type="Pfam" id="PF00036">
    <property type="entry name" value="EF-hand_1"/>
    <property type="match status" value="1"/>
</dbReference>
<reference evidence="9" key="1">
    <citation type="submission" date="2013-05" db="EMBL/GenBank/DDBJ databases">
        <authorList>
            <person name="Yim A.K.Y."/>
            <person name="Chan T.F."/>
            <person name="Ji K.M."/>
            <person name="Liu X.Y."/>
            <person name="Zhou J.W."/>
            <person name="Li R.Q."/>
            <person name="Yang K.Y."/>
            <person name="Li J."/>
            <person name="Li M."/>
            <person name="Law P.T.W."/>
            <person name="Wu Y.L."/>
            <person name="Cai Z.L."/>
            <person name="Qin H."/>
            <person name="Bao Y."/>
            <person name="Leung R.K.K."/>
            <person name="Ng P.K.S."/>
            <person name="Zou J."/>
            <person name="Zhong X.J."/>
            <person name="Ran P.X."/>
            <person name="Zhong N.S."/>
            <person name="Liu Z.G."/>
            <person name="Tsui S.K.W."/>
        </authorList>
    </citation>
    <scope>NUCLEOTIDE SEQUENCE</scope>
    <source>
        <strain evidence="9">Derf</strain>
        <tissue evidence="9">Whole organism</tissue>
    </source>
</reference>
<proteinExistence type="inferred from homology"/>
<dbReference type="InterPro" id="IPR028846">
    <property type="entry name" value="Recoverin"/>
</dbReference>
<dbReference type="InterPro" id="IPR018247">
    <property type="entry name" value="EF_Hand_1_Ca_BS"/>
</dbReference>
<dbReference type="PANTHER" id="PTHR23055">
    <property type="entry name" value="CALCIUM BINDING PROTEINS"/>
    <property type="match status" value="1"/>
</dbReference>
<dbReference type="CDD" id="cd00051">
    <property type="entry name" value="EFh"/>
    <property type="match status" value="2"/>
</dbReference>
<dbReference type="PROSITE" id="PS00018">
    <property type="entry name" value="EF_HAND_1"/>
    <property type="match status" value="3"/>
</dbReference>
<evidence type="ECO:0000313" key="8">
    <source>
        <dbReference type="EMBL" id="KAH7646377.1"/>
    </source>
</evidence>
<dbReference type="OrthoDB" id="191686at2759"/>
<keyword evidence="5" id="KW-0106">Calcium</keyword>
<evidence type="ECO:0000256" key="4">
    <source>
        <dbReference type="ARBA" id="ARBA00022737"/>
    </source>
</evidence>
<evidence type="ECO:0000313" key="9">
    <source>
        <dbReference type="EMBL" id="KAH9516828.1"/>
    </source>
</evidence>
<dbReference type="FunFam" id="1.10.238.10:FF:000009">
    <property type="entry name" value="Visinin-like protein 1"/>
    <property type="match status" value="1"/>
</dbReference>
<comment type="caution">
    <text evidence="9">The sequence shown here is derived from an EMBL/GenBank/DDBJ whole genome shotgun (WGS) entry which is preliminary data.</text>
</comment>
<comment type="similarity">
    <text evidence="1">Belongs to the recoverin family.</text>
</comment>
<keyword evidence="3" id="KW-0479">Metal-binding</keyword>